<keyword evidence="3" id="KW-0732">Signal</keyword>
<feature type="region of interest" description="Disordered" evidence="1">
    <location>
        <begin position="31"/>
        <end position="85"/>
    </location>
</feature>
<sequence length="120" mass="11695">MKLFSRKALVAGAAAVTLSFAGASAAIAEESGTVTTTSEAPSGSSGLGGTFSSSTAKKTAEPSDGEGGEGGDGTTNPDDSKGSSDIEAGEITAWISVFTAVIGALGALFSFASKHLGFKL</sequence>
<dbReference type="EMBL" id="LSTQ01000022">
    <property type="protein sequence ID" value="OAH27335.1"/>
    <property type="molecule type" value="Genomic_DNA"/>
</dbReference>
<dbReference type="OrthoDB" id="4428120at2"/>
<name>A0A177IGZ7_9CORY</name>
<organism evidence="4 5">
    <name type="scientific">Corynebacterium stationis</name>
    <dbReference type="NCBI Taxonomy" id="1705"/>
    <lineage>
        <taxon>Bacteria</taxon>
        <taxon>Bacillati</taxon>
        <taxon>Actinomycetota</taxon>
        <taxon>Actinomycetes</taxon>
        <taxon>Mycobacteriales</taxon>
        <taxon>Corynebacteriaceae</taxon>
        <taxon>Corynebacterium</taxon>
    </lineage>
</organism>
<dbReference type="AlphaFoldDB" id="A0A177IGZ7"/>
<gene>
    <name evidence="4" type="ORF">AYJ05_05635</name>
</gene>
<keyword evidence="2" id="KW-0812">Transmembrane</keyword>
<evidence type="ECO:0000256" key="2">
    <source>
        <dbReference type="SAM" id="Phobius"/>
    </source>
</evidence>
<keyword evidence="5" id="KW-1185">Reference proteome</keyword>
<accession>A0A177IGZ7</accession>
<feature type="signal peptide" evidence="3">
    <location>
        <begin position="1"/>
        <end position="28"/>
    </location>
</feature>
<comment type="caution">
    <text evidence="4">The sequence shown here is derived from an EMBL/GenBank/DDBJ whole genome shotgun (WGS) entry which is preliminary data.</text>
</comment>
<feature type="transmembrane region" description="Helical" evidence="2">
    <location>
        <begin position="91"/>
        <end position="112"/>
    </location>
</feature>
<feature type="chain" id="PRO_5008063859" description="Secreted protein" evidence="3">
    <location>
        <begin position="29"/>
        <end position="120"/>
    </location>
</feature>
<protein>
    <recommendedName>
        <fullName evidence="6">Secreted protein</fullName>
    </recommendedName>
</protein>
<dbReference type="RefSeq" id="WP_066839923.1">
    <property type="nucleotide sequence ID" value="NZ_LSTQ01000022.1"/>
</dbReference>
<evidence type="ECO:0008006" key="6">
    <source>
        <dbReference type="Google" id="ProtNLM"/>
    </source>
</evidence>
<keyword evidence="2" id="KW-0472">Membrane</keyword>
<reference evidence="5" key="1">
    <citation type="submission" date="2016-02" db="EMBL/GenBank/DDBJ databases">
        <authorList>
            <person name="Kaur G."/>
            <person name="Nair G.R."/>
            <person name="Mayilraj S."/>
        </authorList>
    </citation>
    <scope>NUCLEOTIDE SEQUENCE [LARGE SCALE GENOMIC DNA]</scope>
    <source>
        <strain evidence="5">GA-15</strain>
    </source>
</reference>
<evidence type="ECO:0000256" key="1">
    <source>
        <dbReference type="SAM" id="MobiDB-lite"/>
    </source>
</evidence>
<evidence type="ECO:0000313" key="4">
    <source>
        <dbReference type="EMBL" id="OAH27335.1"/>
    </source>
</evidence>
<keyword evidence="2" id="KW-1133">Transmembrane helix</keyword>
<proteinExistence type="predicted"/>
<evidence type="ECO:0000313" key="5">
    <source>
        <dbReference type="Proteomes" id="UP000076947"/>
    </source>
</evidence>
<dbReference type="Proteomes" id="UP000076947">
    <property type="component" value="Unassembled WGS sequence"/>
</dbReference>
<evidence type="ECO:0000256" key="3">
    <source>
        <dbReference type="SAM" id="SignalP"/>
    </source>
</evidence>